<organism evidence="1 2">
    <name type="scientific">Coemansia aciculifera</name>
    <dbReference type="NCBI Taxonomy" id="417176"/>
    <lineage>
        <taxon>Eukaryota</taxon>
        <taxon>Fungi</taxon>
        <taxon>Fungi incertae sedis</taxon>
        <taxon>Zoopagomycota</taxon>
        <taxon>Kickxellomycotina</taxon>
        <taxon>Kickxellomycetes</taxon>
        <taxon>Kickxellales</taxon>
        <taxon>Kickxellaceae</taxon>
        <taxon>Coemansia</taxon>
    </lineage>
</organism>
<reference evidence="1" key="1">
    <citation type="submission" date="2022-07" db="EMBL/GenBank/DDBJ databases">
        <title>Phylogenomic reconstructions and comparative analyses of Kickxellomycotina fungi.</title>
        <authorList>
            <person name="Reynolds N.K."/>
            <person name="Stajich J.E."/>
            <person name="Barry K."/>
            <person name="Grigoriev I.V."/>
            <person name="Crous P."/>
            <person name="Smith M.E."/>
        </authorList>
    </citation>
    <scope>NUCLEOTIDE SEQUENCE</scope>
    <source>
        <strain evidence="1">CBS 190363</strain>
    </source>
</reference>
<protein>
    <submittedName>
        <fullName evidence="1">Uncharacterized protein</fullName>
    </submittedName>
</protein>
<comment type="caution">
    <text evidence="1">The sequence shown here is derived from an EMBL/GenBank/DDBJ whole genome shotgun (WGS) entry which is preliminary data.</text>
</comment>
<proteinExistence type="predicted"/>
<accession>A0ACC1M060</accession>
<dbReference type="EMBL" id="JANBVB010001192">
    <property type="protein sequence ID" value="KAJ2890839.1"/>
    <property type="molecule type" value="Genomic_DNA"/>
</dbReference>
<name>A0ACC1M060_9FUNG</name>
<keyword evidence="2" id="KW-1185">Reference proteome</keyword>
<dbReference type="Proteomes" id="UP001139981">
    <property type="component" value="Unassembled WGS sequence"/>
</dbReference>
<sequence>MSASVRKYANLLDIDTSQPDVYETPDVEIAAVGRYHDEQPEIPLSEDISVDPLSVAEAAARFHASTGARDGQSALSRYQRSLFRTLQLESLSGPLEVSSGTGSQLHETSEQRLRRLVYETQELREQLANDTTNAAKADQPTVALMKLANGLTDELAQLSLLADRESVGPEDDSLVSRSLWQRLHNNATGLETPGKTQQQTEAPRKSTAARSAVADDATLQLESRISMLERVLGSSFAQLSRDAAVGHGLVDAVSRLSQQMDVLSDPQRIDGIQRRIKQVLVDMDRLDMATTQAARAVESTADAKGPVAPRIDPATAKRIDELYEKLTAVDSLIELAPATARRLQSLATLHAEASEVVNRVGRIEREQEGAHEEINTMKEIADSLTAAIGDNAATLTENMRTLDSRIFALSSRLDKLSR</sequence>
<gene>
    <name evidence="1" type="ORF">IWW38_003916</name>
</gene>
<evidence type="ECO:0000313" key="1">
    <source>
        <dbReference type="EMBL" id="KAJ2890839.1"/>
    </source>
</evidence>
<evidence type="ECO:0000313" key="2">
    <source>
        <dbReference type="Proteomes" id="UP001139981"/>
    </source>
</evidence>